<gene>
    <name evidence="2 4" type="primary">rbfA</name>
    <name evidence="4" type="ORF">SUTMEG_05540</name>
</gene>
<keyword evidence="1 2" id="KW-0690">Ribosome biogenesis</keyword>
<keyword evidence="5" id="KW-1185">Reference proteome</keyword>
<dbReference type="OrthoDB" id="307788at2"/>
<dbReference type="HAMAP" id="MF_00003">
    <property type="entry name" value="RbfA"/>
    <property type="match status" value="1"/>
</dbReference>
<dbReference type="InterPro" id="IPR023799">
    <property type="entry name" value="RbfA_dom_sf"/>
</dbReference>
<comment type="similarity">
    <text evidence="2">Belongs to the RbfA family.</text>
</comment>
<dbReference type="SUPFAM" id="SSF89919">
    <property type="entry name" value="Ribosome-binding factor A, RbfA"/>
    <property type="match status" value="1"/>
</dbReference>
<dbReference type="GO" id="GO:0005829">
    <property type="term" value="C:cytosol"/>
    <property type="evidence" value="ECO:0007669"/>
    <property type="project" value="TreeGrafter"/>
</dbReference>
<dbReference type="GO" id="GO:0043024">
    <property type="term" value="F:ribosomal small subunit binding"/>
    <property type="evidence" value="ECO:0007669"/>
    <property type="project" value="TreeGrafter"/>
</dbReference>
<dbReference type="PANTHER" id="PTHR33515:SF1">
    <property type="entry name" value="RIBOSOME-BINDING FACTOR A, CHLOROPLASTIC-RELATED"/>
    <property type="match status" value="1"/>
</dbReference>
<dbReference type="NCBIfam" id="TIGR00082">
    <property type="entry name" value="rbfA"/>
    <property type="match status" value="1"/>
</dbReference>
<evidence type="ECO:0000313" key="5">
    <source>
        <dbReference type="Proteomes" id="UP000271003"/>
    </source>
</evidence>
<accession>A0A2Z6I889</accession>
<name>A0A2Z6I889_9BURK</name>
<proteinExistence type="inferred from homology"/>
<comment type="subcellular location">
    <subcellularLocation>
        <location evidence="2">Cytoplasm</location>
    </subcellularLocation>
</comment>
<comment type="subunit">
    <text evidence="2">Monomer. Binds 30S ribosomal subunits, but not 50S ribosomal subunits or 70S ribosomes.</text>
</comment>
<dbReference type="KEGG" id="sutt:SUTMEG_05540"/>
<dbReference type="Pfam" id="PF02033">
    <property type="entry name" value="RBFA"/>
    <property type="match status" value="1"/>
</dbReference>
<keyword evidence="2" id="KW-0963">Cytoplasm</keyword>
<sequence length="136" mass="14570">MKAKKPGRAQRVGDQIARDLAKLIPLEVRDPRVGLVTITGCEVTPDYAHAKVYFTVLGSDPAESVAGLNAAAGMLRNRLFRELRIHTVPTLHFAHDTSVAKGFEMDALIKKAMAVTGPAESDESDDDSNAPSGKAD</sequence>
<dbReference type="EMBL" id="AP018786">
    <property type="protein sequence ID" value="BBF22663.1"/>
    <property type="molecule type" value="Genomic_DNA"/>
</dbReference>
<dbReference type="RefSeq" id="WP_120176348.1">
    <property type="nucleotide sequence ID" value="NZ_AP018786.1"/>
</dbReference>
<evidence type="ECO:0000313" key="4">
    <source>
        <dbReference type="EMBL" id="BBF22663.1"/>
    </source>
</evidence>
<dbReference type="AlphaFoldDB" id="A0A2Z6I889"/>
<evidence type="ECO:0000256" key="1">
    <source>
        <dbReference type="ARBA" id="ARBA00022517"/>
    </source>
</evidence>
<dbReference type="InterPro" id="IPR015946">
    <property type="entry name" value="KH_dom-like_a/b"/>
</dbReference>
<dbReference type="Gene3D" id="3.30.300.20">
    <property type="match status" value="1"/>
</dbReference>
<feature type="region of interest" description="Disordered" evidence="3">
    <location>
        <begin position="114"/>
        <end position="136"/>
    </location>
</feature>
<organism evidence="4 5">
    <name type="scientific">Sutterella megalosphaeroides</name>
    <dbReference type="NCBI Taxonomy" id="2494234"/>
    <lineage>
        <taxon>Bacteria</taxon>
        <taxon>Pseudomonadati</taxon>
        <taxon>Pseudomonadota</taxon>
        <taxon>Betaproteobacteria</taxon>
        <taxon>Burkholderiales</taxon>
        <taxon>Sutterellaceae</taxon>
        <taxon>Sutterella</taxon>
    </lineage>
</organism>
<comment type="function">
    <text evidence="2">One of several proteins that assist in the late maturation steps of the functional core of the 30S ribosomal subunit. Associates with free 30S ribosomal subunits (but not with 30S subunits that are part of 70S ribosomes or polysomes). Required for efficient processing of 16S rRNA. May interact with the 5'-terminal helix region of 16S rRNA.</text>
</comment>
<evidence type="ECO:0000256" key="2">
    <source>
        <dbReference type="HAMAP-Rule" id="MF_00003"/>
    </source>
</evidence>
<dbReference type="GO" id="GO:0030490">
    <property type="term" value="P:maturation of SSU-rRNA"/>
    <property type="evidence" value="ECO:0007669"/>
    <property type="project" value="UniProtKB-UniRule"/>
</dbReference>
<evidence type="ECO:0000256" key="3">
    <source>
        <dbReference type="SAM" id="MobiDB-lite"/>
    </source>
</evidence>
<reference evidence="4 5" key="1">
    <citation type="journal article" date="2018" name="Int. J. Syst. Evol. Microbiol.">
        <title>Mesosutterella multiformis gen. nov., sp. nov., a member of the family Sutterellaceae and Sutterella megalosphaeroides sp. nov., isolated from human faeces.</title>
        <authorList>
            <person name="Sakamoto M."/>
            <person name="Ikeyama N."/>
            <person name="Kunihiro T."/>
            <person name="Iino T."/>
            <person name="Yuki M."/>
            <person name="Ohkuma M."/>
        </authorList>
    </citation>
    <scope>NUCLEOTIDE SEQUENCE [LARGE SCALE GENOMIC DNA]</scope>
    <source>
        <strain evidence="4 5">6FBBBH3</strain>
    </source>
</reference>
<protein>
    <recommendedName>
        <fullName evidence="2">Ribosome-binding factor A</fullName>
    </recommendedName>
</protein>
<dbReference type="Proteomes" id="UP000271003">
    <property type="component" value="Chromosome"/>
</dbReference>
<dbReference type="InterPro" id="IPR000238">
    <property type="entry name" value="RbfA"/>
</dbReference>
<dbReference type="PANTHER" id="PTHR33515">
    <property type="entry name" value="RIBOSOME-BINDING FACTOR A, CHLOROPLASTIC-RELATED"/>
    <property type="match status" value="1"/>
</dbReference>